<evidence type="ECO:0000256" key="3">
    <source>
        <dbReference type="ARBA" id="ARBA00008342"/>
    </source>
</evidence>
<organism evidence="16 17">
    <name type="scientific">Snodgrassella alvi SCGC AB-598-J21</name>
    <dbReference type="NCBI Taxonomy" id="1385367"/>
    <lineage>
        <taxon>Bacteria</taxon>
        <taxon>Pseudomonadati</taxon>
        <taxon>Pseudomonadota</taxon>
        <taxon>Betaproteobacteria</taxon>
        <taxon>Neisseriales</taxon>
        <taxon>Neisseriaceae</taxon>
        <taxon>Snodgrassella</taxon>
    </lineage>
</organism>
<feature type="binding site" evidence="12">
    <location>
        <position position="152"/>
    </location>
    <ligand>
        <name>CoA</name>
        <dbReference type="ChEBI" id="CHEBI:57287"/>
    </ligand>
</feature>
<gene>
    <name evidence="16" type="ORF">SASC598J21_019260</name>
</gene>
<comment type="function">
    <text evidence="1">Involved in the biosynthesis of the siderophore enterobactin (enterochelin), which is a macrocyclic trimeric lactone of N-(2,3-dihydroxybenzoyl)-serine. The serine trilactone serves as a scaffolding for the three catechol functionalities that provide hexadentate coordination for the tightly ligated iron(2+) atoms. Plays an essential role in the assembly of the enterobactin by catalyzing the transfer of the 4'-phosphopantetheine (Ppant) moiety from coenzyme A to the apo-domains of both EntB (ArCP domain) and EntF (PCP domain) to yield their holo-forms which make them competent for the activation of 2,3-dihydroxybenzoate (DHB) and L-serine, respectively.</text>
</comment>
<evidence type="ECO:0000259" key="14">
    <source>
        <dbReference type="Pfam" id="PF01648"/>
    </source>
</evidence>
<evidence type="ECO:0000256" key="7">
    <source>
        <dbReference type="ARBA" id="ARBA00023191"/>
    </source>
</evidence>
<comment type="cofactor">
    <cofactor evidence="13">
        <name>Mg(2+)</name>
        <dbReference type="ChEBI" id="CHEBI:18420"/>
    </cofactor>
</comment>
<dbReference type="SUPFAM" id="SSF56214">
    <property type="entry name" value="4'-phosphopantetheinyl transferase"/>
    <property type="match status" value="1"/>
</dbReference>
<dbReference type="GO" id="GO:0009239">
    <property type="term" value="P:enterobactin biosynthetic process"/>
    <property type="evidence" value="ECO:0007669"/>
    <property type="project" value="UniProtKB-UniPathway"/>
</dbReference>
<evidence type="ECO:0000256" key="10">
    <source>
        <dbReference type="ARBA" id="ARBA00049176"/>
    </source>
</evidence>
<keyword evidence="13" id="KW-0479">Metal-binding</keyword>
<dbReference type="PANTHER" id="PTHR38096">
    <property type="entry name" value="ENTEROBACTIN SYNTHASE COMPONENT D"/>
    <property type="match status" value="1"/>
</dbReference>
<feature type="binding site" evidence="12">
    <location>
        <position position="204"/>
    </location>
    <ligand>
        <name>CoA</name>
        <dbReference type="ChEBI" id="CHEBI:57287"/>
    </ligand>
</feature>
<comment type="subunit">
    <text evidence="4">EntB, EntD, EntE, and EntF form a multienzyme complex called enterobactin synthase.</text>
</comment>
<feature type="domain" description="4'-phosphopantetheinyl transferase" evidence="14">
    <location>
        <begin position="149"/>
        <end position="228"/>
    </location>
</feature>
<evidence type="ECO:0000256" key="11">
    <source>
        <dbReference type="ARBA" id="ARBA00049191"/>
    </source>
</evidence>
<dbReference type="GO" id="GO:0000287">
    <property type="term" value="F:magnesium ion binding"/>
    <property type="evidence" value="ECO:0007669"/>
    <property type="project" value="InterPro"/>
</dbReference>
<dbReference type="Proteomes" id="UP000027644">
    <property type="component" value="Unassembled WGS sequence"/>
</dbReference>
<name>A0A074VCN0_9NEIS</name>
<dbReference type="GO" id="GO:0008897">
    <property type="term" value="F:holo-[acyl-carrier-protein] synthase activity"/>
    <property type="evidence" value="ECO:0007669"/>
    <property type="project" value="InterPro"/>
</dbReference>
<evidence type="ECO:0000256" key="13">
    <source>
        <dbReference type="PIRSR" id="PIRSR603542-2"/>
    </source>
</evidence>
<evidence type="ECO:0000256" key="9">
    <source>
        <dbReference type="ARBA" id="ARBA00031996"/>
    </source>
</evidence>
<dbReference type="Pfam" id="PF01648">
    <property type="entry name" value="ACPS"/>
    <property type="match status" value="1"/>
</dbReference>
<keyword evidence="6 16" id="KW-0808">Transferase</keyword>
<feature type="binding site" evidence="12">
    <location>
        <position position="89"/>
    </location>
    <ligand>
        <name>CoA</name>
        <dbReference type="ChEBI" id="CHEBI:57287"/>
    </ligand>
</feature>
<evidence type="ECO:0000256" key="5">
    <source>
        <dbReference type="ARBA" id="ARBA00019087"/>
    </source>
</evidence>
<feature type="binding site" evidence="13">
    <location>
        <position position="154"/>
    </location>
    <ligand>
        <name>Mg(2+)</name>
        <dbReference type="ChEBI" id="CHEBI:18420"/>
    </ligand>
</feature>
<feature type="binding site" evidence="12">
    <location>
        <position position="81"/>
    </location>
    <ligand>
        <name>CoA</name>
        <dbReference type="ChEBI" id="CHEBI:57287"/>
    </ligand>
</feature>
<dbReference type="UniPathway" id="UPA00017"/>
<reference evidence="16 17" key="1">
    <citation type="journal article" date="2014" name="PLoS Genet.">
        <title>Hidden diversity in honey bee gut symbionts detected by single-cell genomics.</title>
        <authorList>
            <person name="Engel P."/>
            <person name="Stepanauskas R."/>
            <person name="Moran N."/>
        </authorList>
    </citation>
    <scope>NUCLEOTIDE SEQUENCE [LARGE SCALE GENOMIC DNA]</scope>
    <source>
        <strain evidence="16 17">SCGC AB-598-J21</strain>
    </source>
</reference>
<feature type="binding site" evidence="13">
    <location>
        <position position="152"/>
    </location>
    <ligand>
        <name>Mg(2+)</name>
        <dbReference type="ChEBI" id="CHEBI:18420"/>
    </ligand>
</feature>
<comment type="caution">
    <text evidence="16">The sequence shown here is derived from an EMBL/GenBank/DDBJ whole genome shotgun (WGS) entry which is preliminary data.</text>
</comment>
<comment type="catalytic activity">
    <reaction evidence="11">
        <text>apo-[peptidyl-carrier protein] + CoA = holo-[peptidyl-carrier protein] + adenosine 3',5'-bisphosphate + H(+)</text>
        <dbReference type="Rhea" id="RHEA:46228"/>
        <dbReference type="Rhea" id="RHEA-COMP:11479"/>
        <dbReference type="Rhea" id="RHEA-COMP:11480"/>
        <dbReference type="ChEBI" id="CHEBI:15378"/>
        <dbReference type="ChEBI" id="CHEBI:29999"/>
        <dbReference type="ChEBI" id="CHEBI:57287"/>
        <dbReference type="ChEBI" id="CHEBI:58343"/>
        <dbReference type="ChEBI" id="CHEBI:64479"/>
    </reaction>
</comment>
<evidence type="ECO:0000256" key="8">
    <source>
        <dbReference type="ARBA" id="ARBA00029894"/>
    </source>
</evidence>
<dbReference type="PANTHER" id="PTHR38096:SF1">
    <property type="entry name" value="ENTEROBACTIN SYNTHASE COMPONENT D"/>
    <property type="match status" value="1"/>
</dbReference>
<evidence type="ECO:0000256" key="1">
    <source>
        <dbReference type="ARBA" id="ARBA00003937"/>
    </source>
</evidence>
<dbReference type="InterPro" id="IPR041354">
    <property type="entry name" value="4PPT_N"/>
</dbReference>
<keyword evidence="7" id="KW-0259">Enterobactin biosynthesis</keyword>
<feature type="binding site" evidence="12">
    <location>
        <begin position="125"/>
        <end position="126"/>
    </location>
    <ligand>
        <name>CoA</name>
        <dbReference type="ChEBI" id="CHEBI:57287"/>
    </ligand>
</feature>
<evidence type="ECO:0000259" key="15">
    <source>
        <dbReference type="Pfam" id="PF17837"/>
    </source>
</evidence>
<dbReference type="GO" id="GO:0009366">
    <property type="term" value="C:enterobactin synthetase complex"/>
    <property type="evidence" value="ECO:0007669"/>
    <property type="project" value="InterPro"/>
</dbReference>
<dbReference type="InterPro" id="IPR037143">
    <property type="entry name" value="4-PPantetheinyl_Trfase_dom_sf"/>
</dbReference>
<comment type="similarity">
    <text evidence="3">Belongs to the P-Pant transferase superfamily. EntD family.</text>
</comment>
<evidence type="ECO:0000256" key="6">
    <source>
        <dbReference type="ARBA" id="ARBA00022679"/>
    </source>
</evidence>
<protein>
    <recommendedName>
        <fullName evidence="5">Enterobactin synthase component D</fullName>
    </recommendedName>
    <alternativeName>
        <fullName evidence="8">4'-phosphopantetheinyl transferase EntD</fullName>
    </alternativeName>
    <alternativeName>
        <fullName evidence="9">Enterochelin synthase D</fullName>
    </alternativeName>
</protein>
<feature type="binding site" evidence="12">
    <location>
        <position position="200"/>
    </location>
    <ligand>
        <name>CoA</name>
        <dbReference type="ChEBI" id="CHEBI:57287"/>
    </ligand>
</feature>
<comment type="catalytic activity">
    <reaction evidence="10">
        <text>apo-[aryl-carrier protein] + CoA = holo-[aryl-carrier protein] + adenosine 3',5'-bisphosphate + H(+)</text>
        <dbReference type="Rhea" id="RHEA:48404"/>
        <dbReference type="Rhea" id="RHEA-COMP:15903"/>
        <dbReference type="Rhea" id="RHEA-COMP:17557"/>
        <dbReference type="ChEBI" id="CHEBI:15378"/>
        <dbReference type="ChEBI" id="CHEBI:29999"/>
        <dbReference type="ChEBI" id="CHEBI:57287"/>
        <dbReference type="ChEBI" id="CHEBI:58343"/>
        <dbReference type="ChEBI" id="CHEBI:64479"/>
    </reaction>
</comment>
<sequence>MSFISDPGRTDCRQNTSAGSRKLLLPVNDPPALFCHHTISIGNNTIHQICMPLADTAVLHKIGQIHNIFLPDNIRQSRHKRQTEFIAGRLAAKYALLQYGYSNFNLKTGSQGQPLFPESLQGSLSHTSNQRQCLAIACVQKKQPTHRYLGIDIEYRQHQSIMNEHKSTLTLFLRAAELRYITEHGTDLPLMALLLFSAKESIIKAWFHQYQKLINFTDIAFQSYRHSYLNFLIDSPLTHANPQTAEVYFHCTKEKIITIAYI</sequence>
<dbReference type="EMBL" id="AVQL01000453">
    <property type="protein sequence ID" value="KEQ00225.1"/>
    <property type="molecule type" value="Genomic_DNA"/>
</dbReference>
<accession>A0A074VCN0</accession>
<dbReference type="Gene3D" id="3.90.470.20">
    <property type="entry name" value="4'-phosphopantetheinyl transferase domain"/>
    <property type="match status" value="1"/>
</dbReference>
<dbReference type="Pfam" id="PF17837">
    <property type="entry name" value="4PPT_N"/>
    <property type="match status" value="1"/>
</dbReference>
<proteinExistence type="inferred from homology"/>
<feature type="domain" description="4'-phosphopantetheinyl transferase N-terminal" evidence="15">
    <location>
        <begin position="74"/>
        <end position="133"/>
    </location>
</feature>
<evidence type="ECO:0000256" key="4">
    <source>
        <dbReference type="ARBA" id="ARBA00011503"/>
    </source>
</evidence>
<dbReference type="InterPro" id="IPR008278">
    <property type="entry name" value="4-PPantetheinyl_Trfase_dom"/>
</dbReference>
<dbReference type="GO" id="GO:0005886">
    <property type="term" value="C:plasma membrane"/>
    <property type="evidence" value="ECO:0007669"/>
    <property type="project" value="TreeGrafter"/>
</dbReference>
<evidence type="ECO:0000313" key="16">
    <source>
        <dbReference type="EMBL" id="KEQ00225.1"/>
    </source>
</evidence>
<keyword evidence="13" id="KW-0460">Magnesium</keyword>
<dbReference type="AlphaFoldDB" id="A0A074VCN0"/>
<dbReference type="InterPro" id="IPR003542">
    <property type="entry name" value="Enbac_synth_compD-like"/>
</dbReference>
<feature type="binding site" evidence="13">
    <location>
        <position position="153"/>
    </location>
    <ligand>
        <name>Mg(2+)</name>
        <dbReference type="ChEBI" id="CHEBI:18420"/>
    </ligand>
</feature>
<evidence type="ECO:0000256" key="2">
    <source>
        <dbReference type="ARBA" id="ARBA00004993"/>
    </source>
</evidence>
<comment type="pathway">
    <text evidence="2">Siderophore biosynthesis; enterobactin biosynthesis.</text>
</comment>
<dbReference type="PRINTS" id="PR01399">
    <property type="entry name" value="ENTSNTHTASED"/>
</dbReference>
<evidence type="ECO:0000313" key="17">
    <source>
        <dbReference type="Proteomes" id="UP000027644"/>
    </source>
</evidence>
<evidence type="ECO:0000256" key="12">
    <source>
        <dbReference type="PIRSR" id="PIRSR603542-1"/>
    </source>
</evidence>